<keyword evidence="6" id="KW-0472">Membrane</keyword>
<reference evidence="9" key="2">
    <citation type="submission" date="2020-09" db="EMBL/GenBank/DDBJ databases">
        <authorList>
            <person name="Sun Q."/>
            <person name="Kim S."/>
        </authorList>
    </citation>
    <scope>NUCLEOTIDE SEQUENCE</scope>
    <source>
        <strain evidence="9">KCTC 22164</strain>
    </source>
</reference>
<accession>A0A918JS09</accession>
<dbReference type="PANTHER" id="PTHR32089:SF117">
    <property type="entry name" value="METHYL ACCEPTING SENSORY TRANSDUCER WITH CACHE_1 SMALL MOLECULE BINDING DOMAIN"/>
    <property type="match status" value="1"/>
</dbReference>
<dbReference type="AlphaFoldDB" id="A0A918JS09"/>
<evidence type="ECO:0000313" key="9">
    <source>
        <dbReference type="EMBL" id="GGW93567.1"/>
    </source>
</evidence>
<dbReference type="Gene3D" id="6.10.340.10">
    <property type="match status" value="1"/>
</dbReference>
<dbReference type="InterPro" id="IPR004089">
    <property type="entry name" value="MCPsignal_dom"/>
</dbReference>
<dbReference type="Pfam" id="PF00672">
    <property type="entry name" value="HAMP"/>
    <property type="match status" value="1"/>
</dbReference>
<evidence type="ECO:0000259" key="8">
    <source>
        <dbReference type="PROSITE" id="PS50885"/>
    </source>
</evidence>
<feature type="domain" description="HAMP" evidence="8">
    <location>
        <begin position="379"/>
        <end position="433"/>
    </location>
</feature>
<dbReference type="Gene3D" id="3.30.450.20">
    <property type="entry name" value="PAS domain"/>
    <property type="match status" value="1"/>
</dbReference>
<evidence type="ECO:0000259" key="7">
    <source>
        <dbReference type="PROSITE" id="PS50111"/>
    </source>
</evidence>
<sequence length="711" mass="77483">MFANRSLSFKLQLVVGLLFIVLTLCFLVISLISLSQTRDDIVGQVSEEIRQQIENTMSSRAESYAADMSLLIEKNYAYSHILGQQLAGSIEGPASLALNRAQVEHSVETLLRGGSTSSMYAQFEKNKFDGNASQFMSGNSHSVPGVGSFEIYFVREEDGSISQIPIDDAQEKFDETLDEFGNRAAEWYLCNKDRLKPCIANPYNYEIRPGYTEVMTSLTVPVIANDSFRGVVGVDLNLPILQQYASELKASLYNGSAEVYVISHDRFVAAATDAENKLARPVSEIFATTAQASLLDNIVTSSETQVHDGFMYLARPIRLSTPDVNWQLIVAVNYDTAMAPATRISDQIAGDISALLWMLLIAGGVLLAVALILVRVFTGSVVDPVRLVAEKMSELAGQGGDLTQRIDVRSHAELIQLSTAFNQFRETVREIMEEAKEAGNSVRQDSEESAGYAERTSEQLQRQLSEIDSVVSAITQMSETAREVASTASDSSRYANDANESVKQTEGKVSTSADEAKQLAEQMRTASEAVSKVSSRSDEIRKILDVIGAVAEQTNLLALNAAIEAARAGDHGRGFSVVADEVRALASKTAQSVDETSRVIDGLQTEVATTVSIIDKGNESANVAAERSHEAFAQMRETVQNIDEISQRMIQLATAAEEQSQVSDVLNQNMVVIGDATKNVSELADSSKVSAQNIKRAVEKLNTYLDKLKTR</sequence>
<evidence type="ECO:0000256" key="3">
    <source>
        <dbReference type="ARBA" id="ARBA00029447"/>
    </source>
</evidence>
<dbReference type="GO" id="GO:0007165">
    <property type="term" value="P:signal transduction"/>
    <property type="evidence" value="ECO:0007669"/>
    <property type="project" value="UniProtKB-KW"/>
</dbReference>
<dbReference type="CDD" id="cd06225">
    <property type="entry name" value="HAMP"/>
    <property type="match status" value="1"/>
</dbReference>
<dbReference type="GO" id="GO:0016020">
    <property type="term" value="C:membrane"/>
    <property type="evidence" value="ECO:0007669"/>
    <property type="project" value="UniProtKB-SubCell"/>
</dbReference>
<dbReference type="CDD" id="cd12913">
    <property type="entry name" value="PDC1_MCP_like"/>
    <property type="match status" value="1"/>
</dbReference>
<dbReference type="Proteomes" id="UP000631300">
    <property type="component" value="Unassembled WGS sequence"/>
</dbReference>
<comment type="subcellular location">
    <subcellularLocation>
        <location evidence="1">Membrane</location>
    </subcellularLocation>
</comment>
<reference evidence="9" key="1">
    <citation type="journal article" date="2014" name="Int. J. Syst. Evol. Microbiol.">
        <title>Complete genome sequence of Corynebacterium casei LMG S-19264T (=DSM 44701T), isolated from a smear-ripened cheese.</title>
        <authorList>
            <consortium name="US DOE Joint Genome Institute (JGI-PGF)"/>
            <person name="Walter F."/>
            <person name="Albersmeier A."/>
            <person name="Kalinowski J."/>
            <person name="Ruckert C."/>
        </authorList>
    </citation>
    <scope>NUCLEOTIDE SEQUENCE</scope>
    <source>
        <strain evidence="9">KCTC 22164</strain>
    </source>
</reference>
<dbReference type="CDD" id="cd11386">
    <property type="entry name" value="MCP_signal"/>
    <property type="match status" value="1"/>
</dbReference>
<organism evidence="9 10">
    <name type="scientific">Alteromonas halophila</name>
    <dbReference type="NCBI Taxonomy" id="516698"/>
    <lineage>
        <taxon>Bacteria</taxon>
        <taxon>Pseudomonadati</taxon>
        <taxon>Pseudomonadota</taxon>
        <taxon>Gammaproteobacteria</taxon>
        <taxon>Alteromonadales</taxon>
        <taxon>Alteromonadaceae</taxon>
        <taxon>Alteromonas/Salinimonas group</taxon>
        <taxon>Alteromonas</taxon>
    </lineage>
</organism>
<evidence type="ECO:0000256" key="1">
    <source>
        <dbReference type="ARBA" id="ARBA00004370"/>
    </source>
</evidence>
<evidence type="ECO:0000256" key="6">
    <source>
        <dbReference type="SAM" id="Phobius"/>
    </source>
</evidence>
<dbReference type="PANTHER" id="PTHR32089">
    <property type="entry name" value="METHYL-ACCEPTING CHEMOTAXIS PROTEIN MCPB"/>
    <property type="match status" value="1"/>
</dbReference>
<evidence type="ECO:0000256" key="5">
    <source>
        <dbReference type="SAM" id="MobiDB-lite"/>
    </source>
</evidence>
<keyword evidence="6" id="KW-1133">Transmembrane helix</keyword>
<feature type="region of interest" description="Disordered" evidence="5">
    <location>
        <begin position="435"/>
        <end position="458"/>
    </location>
</feature>
<name>A0A918JS09_9ALTE</name>
<protein>
    <submittedName>
        <fullName evidence="9">Methyl-accepting chemotaxis protein</fullName>
    </submittedName>
</protein>
<keyword evidence="2 4" id="KW-0807">Transducer</keyword>
<dbReference type="Pfam" id="PF00015">
    <property type="entry name" value="MCPsignal"/>
    <property type="match status" value="1"/>
</dbReference>
<evidence type="ECO:0000313" key="10">
    <source>
        <dbReference type="Proteomes" id="UP000631300"/>
    </source>
</evidence>
<feature type="compositionally biased region" description="Polar residues" evidence="5">
    <location>
        <begin position="486"/>
        <end position="513"/>
    </location>
</feature>
<gene>
    <name evidence="9" type="ORF">GCM10007391_29940</name>
</gene>
<dbReference type="EMBL" id="BMXP01000009">
    <property type="protein sequence ID" value="GGW93567.1"/>
    <property type="molecule type" value="Genomic_DNA"/>
</dbReference>
<dbReference type="FunFam" id="1.10.287.950:FF:000001">
    <property type="entry name" value="Methyl-accepting chemotaxis sensory transducer"/>
    <property type="match status" value="1"/>
</dbReference>
<dbReference type="SMART" id="SM00283">
    <property type="entry name" value="MA"/>
    <property type="match status" value="1"/>
</dbReference>
<evidence type="ECO:0000256" key="4">
    <source>
        <dbReference type="PROSITE-ProRule" id="PRU00284"/>
    </source>
</evidence>
<evidence type="ECO:0000256" key="2">
    <source>
        <dbReference type="ARBA" id="ARBA00023224"/>
    </source>
</evidence>
<proteinExistence type="inferred from homology"/>
<feature type="transmembrane region" description="Helical" evidence="6">
    <location>
        <begin position="354"/>
        <end position="377"/>
    </location>
</feature>
<comment type="similarity">
    <text evidence="3">Belongs to the methyl-accepting chemotaxis (MCP) protein family.</text>
</comment>
<dbReference type="SMART" id="SM00304">
    <property type="entry name" value="HAMP"/>
    <property type="match status" value="2"/>
</dbReference>
<feature type="domain" description="Methyl-accepting transducer" evidence="7">
    <location>
        <begin position="438"/>
        <end position="674"/>
    </location>
</feature>
<feature type="region of interest" description="Disordered" evidence="5">
    <location>
        <begin position="482"/>
        <end position="513"/>
    </location>
</feature>
<keyword evidence="10" id="KW-1185">Reference proteome</keyword>
<dbReference type="PROSITE" id="PS50111">
    <property type="entry name" value="CHEMOTAXIS_TRANSDUC_2"/>
    <property type="match status" value="1"/>
</dbReference>
<dbReference type="RefSeq" id="WP_189407880.1">
    <property type="nucleotide sequence ID" value="NZ_BMXP01000009.1"/>
</dbReference>
<dbReference type="SUPFAM" id="SSF58104">
    <property type="entry name" value="Methyl-accepting chemotaxis protein (MCP) signaling domain"/>
    <property type="match status" value="1"/>
</dbReference>
<dbReference type="InterPro" id="IPR003660">
    <property type="entry name" value="HAMP_dom"/>
</dbReference>
<comment type="caution">
    <text evidence="9">The sequence shown here is derived from an EMBL/GenBank/DDBJ whole genome shotgun (WGS) entry which is preliminary data.</text>
</comment>
<dbReference type="PROSITE" id="PS50885">
    <property type="entry name" value="HAMP"/>
    <property type="match status" value="1"/>
</dbReference>
<keyword evidence="6" id="KW-0812">Transmembrane</keyword>
<dbReference type="GO" id="GO:0006935">
    <property type="term" value="P:chemotaxis"/>
    <property type="evidence" value="ECO:0007669"/>
    <property type="project" value="UniProtKB-ARBA"/>
</dbReference>
<dbReference type="Gene3D" id="1.10.287.950">
    <property type="entry name" value="Methyl-accepting chemotaxis protein"/>
    <property type="match status" value="1"/>
</dbReference>